<feature type="transmembrane region" description="Helical" evidence="1">
    <location>
        <begin position="121"/>
        <end position="141"/>
    </location>
</feature>
<dbReference type="OrthoDB" id="23692at2"/>
<dbReference type="PANTHER" id="PTHR45138">
    <property type="entry name" value="REGULATORY COMPONENTS OF SENSORY TRANSDUCTION SYSTEM"/>
    <property type="match status" value="1"/>
</dbReference>
<name>A0A641ALJ9_9ACTN</name>
<dbReference type="InterPro" id="IPR050469">
    <property type="entry name" value="Diguanylate_Cyclase"/>
</dbReference>
<dbReference type="InterPro" id="IPR029787">
    <property type="entry name" value="Nucleotide_cyclase"/>
</dbReference>
<organism evidence="3 4">
    <name type="scientific">Aeromicrobium fastidiosum</name>
    <dbReference type="NCBI Taxonomy" id="52699"/>
    <lineage>
        <taxon>Bacteria</taxon>
        <taxon>Bacillati</taxon>
        <taxon>Actinomycetota</taxon>
        <taxon>Actinomycetes</taxon>
        <taxon>Propionibacteriales</taxon>
        <taxon>Nocardioidaceae</taxon>
        <taxon>Aeromicrobium</taxon>
    </lineage>
</organism>
<feature type="transmembrane region" description="Helical" evidence="1">
    <location>
        <begin position="93"/>
        <end position="109"/>
    </location>
</feature>
<dbReference type="PANTHER" id="PTHR45138:SF9">
    <property type="entry name" value="DIGUANYLATE CYCLASE DGCM-RELATED"/>
    <property type="match status" value="1"/>
</dbReference>
<comment type="caution">
    <text evidence="3">The sequence shown here is derived from an EMBL/GenBank/DDBJ whole genome shotgun (WGS) entry which is preliminary data.</text>
</comment>
<feature type="transmembrane region" description="Helical" evidence="1">
    <location>
        <begin position="162"/>
        <end position="183"/>
    </location>
</feature>
<dbReference type="InterPro" id="IPR043128">
    <property type="entry name" value="Rev_trsase/Diguanyl_cyclase"/>
</dbReference>
<feature type="transmembrane region" description="Helical" evidence="1">
    <location>
        <begin position="198"/>
        <end position="219"/>
    </location>
</feature>
<dbReference type="Gene3D" id="3.30.70.270">
    <property type="match status" value="1"/>
</dbReference>
<dbReference type="SUPFAM" id="SSF55073">
    <property type="entry name" value="Nucleotide cyclase"/>
    <property type="match status" value="1"/>
</dbReference>
<feature type="transmembrane region" description="Helical" evidence="1">
    <location>
        <begin position="38"/>
        <end position="55"/>
    </location>
</feature>
<dbReference type="Pfam" id="PF00990">
    <property type="entry name" value="GGDEF"/>
    <property type="match status" value="1"/>
</dbReference>
<keyword evidence="1" id="KW-0472">Membrane</keyword>
<dbReference type="RefSeq" id="WP_129185552.1">
    <property type="nucleotide sequence ID" value="NZ_JAGIOG010000001.1"/>
</dbReference>
<evidence type="ECO:0000256" key="1">
    <source>
        <dbReference type="SAM" id="Phobius"/>
    </source>
</evidence>
<feature type="transmembrane region" description="Helical" evidence="1">
    <location>
        <begin position="67"/>
        <end position="86"/>
    </location>
</feature>
<feature type="domain" description="GGDEF" evidence="2">
    <location>
        <begin position="260"/>
        <end position="390"/>
    </location>
</feature>
<evidence type="ECO:0000259" key="2">
    <source>
        <dbReference type="PROSITE" id="PS50887"/>
    </source>
</evidence>
<feature type="transmembrane region" description="Helical" evidence="1">
    <location>
        <begin position="6"/>
        <end position="26"/>
    </location>
</feature>
<keyword evidence="4" id="KW-1185">Reference proteome</keyword>
<dbReference type="CDD" id="cd01949">
    <property type="entry name" value="GGDEF"/>
    <property type="match status" value="1"/>
</dbReference>
<protein>
    <submittedName>
        <fullName evidence="3">GGDEF domain-containing protein</fullName>
    </submittedName>
</protein>
<accession>A0A641ALJ9</accession>
<dbReference type="NCBIfam" id="TIGR00254">
    <property type="entry name" value="GGDEF"/>
    <property type="match status" value="1"/>
</dbReference>
<dbReference type="SMART" id="SM00267">
    <property type="entry name" value="GGDEF"/>
    <property type="match status" value="1"/>
</dbReference>
<reference evidence="3" key="1">
    <citation type="submission" date="2019-09" db="EMBL/GenBank/DDBJ databases">
        <authorList>
            <person name="Li J."/>
        </authorList>
    </citation>
    <scope>NUCLEOTIDE SEQUENCE [LARGE SCALE GENOMIC DNA]</scope>
    <source>
        <strain evidence="3">NRBC 14897</strain>
    </source>
</reference>
<sequence>MTLDTTTLRVAFGFVALTLLVLFYFVSFRTSRSAYCGWWCAALALFLAGSAAYLLDGTSQQVWANPLGSTLLVTGACSVWAGTRVLRGLRFSRTLFAGAPAVTALAAVLDDPADNAWAGGGPFLALMALMVGLASRELWLVRPTSTELLRRELTFSPSVRALALMSGGFSVFYTLRTVVFLWVGPDGELFDRYFGSQVATLVTTVLLAAVSFGMTSLSYERETEELRTRATRDGLTGLLNRAEFMRQAGAEWRSRHHGGAHGSLILADLDHFKAVNDTYGHPAGDNALQTFASVCRGIVRSSDLVGRYGGEEFIIFLPDLPVERAELIVGRISARLRETATPNGMPFPTVSYGIAPASAASDLDDAIERADRALYEAKASGRDRVILSDGEGPVTG</sequence>
<keyword evidence="1" id="KW-0812">Transmembrane</keyword>
<dbReference type="FunFam" id="3.30.70.270:FF:000001">
    <property type="entry name" value="Diguanylate cyclase domain protein"/>
    <property type="match status" value="1"/>
</dbReference>
<dbReference type="Proteomes" id="UP001515100">
    <property type="component" value="Unassembled WGS sequence"/>
</dbReference>
<dbReference type="AlphaFoldDB" id="A0A641ALJ9"/>
<dbReference type="PROSITE" id="PS50887">
    <property type="entry name" value="GGDEF"/>
    <property type="match status" value="1"/>
</dbReference>
<dbReference type="GO" id="GO:0052621">
    <property type="term" value="F:diguanylate cyclase activity"/>
    <property type="evidence" value="ECO:0007669"/>
    <property type="project" value="TreeGrafter"/>
</dbReference>
<evidence type="ECO:0000313" key="3">
    <source>
        <dbReference type="EMBL" id="KAA1374784.1"/>
    </source>
</evidence>
<keyword evidence="1" id="KW-1133">Transmembrane helix</keyword>
<evidence type="ECO:0000313" key="4">
    <source>
        <dbReference type="Proteomes" id="UP001515100"/>
    </source>
</evidence>
<dbReference type="InterPro" id="IPR000160">
    <property type="entry name" value="GGDEF_dom"/>
</dbReference>
<proteinExistence type="predicted"/>
<gene>
    <name evidence="3" type="ORF">ESP62_015475</name>
</gene>
<dbReference type="EMBL" id="SDPP02000004">
    <property type="protein sequence ID" value="KAA1374784.1"/>
    <property type="molecule type" value="Genomic_DNA"/>
</dbReference>